<keyword evidence="2" id="KW-1185">Reference proteome</keyword>
<sequence>MIHHISIPASEPRHVADVLAELMDGRCYPFPGPVSGAFMAVSGDPRGTMIEVYPRAMVLKPGKGGDGPAFVDTVEAGIGNPPDLTAFHALLSVPREREEIERIGAREGWLTKYIGRGAPGRAPVFHVIELWIENWFMLEVVTEQMAAGYADVIQFQRLDQHFQQNTMA</sequence>
<protein>
    <submittedName>
        <fullName evidence="1">Uncharacterized protein</fullName>
    </submittedName>
</protein>
<gene>
    <name evidence="1" type="ORF">OOJ09_11585</name>
</gene>
<evidence type="ECO:0000313" key="1">
    <source>
        <dbReference type="EMBL" id="MCZ8544825.1"/>
    </source>
</evidence>
<dbReference type="Proteomes" id="UP001152178">
    <property type="component" value="Unassembled WGS sequence"/>
</dbReference>
<evidence type="ECO:0000313" key="2">
    <source>
        <dbReference type="Proteomes" id="UP001152178"/>
    </source>
</evidence>
<comment type="caution">
    <text evidence="1">The sequence shown here is derived from an EMBL/GenBank/DDBJ whole genome shotgun (WGS) entry which is preliminary data.</text>
</comment>
<dbReference type="EMBL" id="JAPFQA010000004">
    <property type="protein sequence ID" value="MCZ8544825.1"/>
    <property type="molecule type" value="Genomic_DNA"/>
</dbReference>
<organism evidence="1 2">
    <name type="scientific">Mesorhizobium qingshengii</name>
    <dbReference type="NCBI Taxonomy" id="1165689"/>
    <lineage>
        <taxon>Bacteria</taxon>
        <taxon>Pseudomonadati</taxon>
        <taxon>Pseudomonadota</taxon>
        <taxon>Alphaproteobacteria</taxon>
        <taxon>Hyphomicrobiales</taxon>
        <taxon>Phyllobacteriaceae</taxon>
        <taxon>Mesorhizobium</taxon>
    </lineage>
</organism>
<accession>A0ABT4QTL2</accession>
<proteinExistence type="predicted"/>
<dbReference type="RefSeq" id="WP_269905344.1">
    <property type="nucleotide sequence ID" value="NZ_JAPFQA010000004.1"/>
</dbReference>
<name>A0ABT4QTL2_9HYPH</name>
<reference evidence="1" key="1">
    <citation type="submission" date="2022-11" db="EMBL/GenBank/DDBJ databases">
        <authorList>
            <person name="Coimbra C."/>
        </authorList>
    </citation>
    <scope>NUCLEOTIDE SEQUENCE</scope>
    <source>
        <strain evidence="1">Jales19</strain>
    </source>
</reference>